<dbReference type="OrthoDB" id="6247875at2759"/>
<sequence length="178" mass="19437">MTEKITFPTESSSSSSSSSALRPLQAPISPPAHSPVSLHAMSTRSSDALPRRQSTIQHPAHHRQQQQHFLQQQQQHHHHHQHPTSPESPRALPTRLALESPPRDPPPNEGRLTRKRARSINIDEANRSRIAELSLQSPGLGPSPPHSASAVSASDSICICPTPPKVPRPRNGMLSLVS</sequence>
<organism evidence="2 3">
    <name type="scientific">Coniella lustricola</name>
    <dbReference type="NCBI Taxonomy" id="2025994"/>
    <lineage>
        <taxon>Eukaryota</taxon>
        <taxon>Fungi</taxon>
        <taxon>Dikarya</taxon>
        <taxon>Ascomycota</taxon>
        <taxon>Pezizomycotina</taxon>
        <taxon>Sordariomycetes</taxon>
        <taxon>Sordariomycetidae</taxon>
        <taxon>Diaporthales</taxon>
        <taxon>Schizoparmaceae</taxon>
        <taxon>Coniella</taxon>
    </lineage>
</organism>
<reference evidence="2 3" key="1">
    <citation type="journal article" date="2018" name="Mycol. Prog.">
        <title>Coniella lustricola, a new species from submerged detritus.</title>
        <authorList>
            <person name="Raudabaugh D.B."/>
            <person name="Iturriaga T."/>
            <person name="Carver A."/>
            <person name="Mondo S."/>
            <person name="Pangilinan J."/>
            <person name="Lipzen A."/>
            <person name="He G."/>
            <person name="Amirebrahimi M."/>
            <person name="Grigoriev I.V."/>
            <person name="Miller A.N."/>
        </authorList>
    </citation>
    <scope>NUCLEOTIDE SEQUENCE [LARGE SCALE GENOMIC DNA]</scope>
    <source>
        <strain evidence="2 3">B22-T-1</strain>
    </source>
</reference>
<dbReference type="STRING" id="2025994.A0A2T3AJ80"/>
<gene>
    <name evidence="2" type="ORF">BD289DRAFT_30117</name>
</gene>
<dbReference type="InParanoid" id="A0A2T3AJ80"/>
<evidence type="ECO:0000313" key="3">
    <source>
        <dbReference type="Proteomes" id="UP000241462"/>
    </source>
</evidence>
<feature type="compositionally biased region" description="Polar residues" evidence="1">
    <location>
        <begin position="40"/>
        <end position="56"/>
    </location>
</feature>
<dbReference type="Proteomes" id="UP000241462">
    <property type="component" value="Unassembled WGS sequence"/>
</dbReference>
<proteinExistence type="predicted"/>
<dbReference type="EMBL" id="KZ678383">
    <property type="protein sequence ID" value="PSS00605.1"/>
    <property type="molecule type" value="Genomic_DNA"/>
</dbReference>
<evidence type="ECO:0000256" key="1">
    <source>
        <dbReference type="SAM" id="MobiDB-lite"/>
    </source>
</evidence>
<evidence type="ECO:0000313" key="2">
    <source>
        <dbReference type="EMBL" id="PSS00605.1"/>
    </source>
</evidence>
<accession>A0A2T3AJ80</accession>
<dbReference type="AlphaFoldDB" id="A0A2T3AJ80"/>
<name>A0A2T3AJ80_9PEZI</name>
<protein>
    <submittedName>
        <fullName evidence="2">Uncharacterized protein</fullName>
    </submittedName>
</protein>
<keyword evidence="3" id="KW-1185">Reference proteome</keyword>
<feature type="region of interest" description="Disordered" evidence="1">
    <location>
        <begin position="1"/>
        <end position="125"/>
    </location>
</feature>